<evidence type="ECO:0000256" key="4">
    <source>
        <dbReference type="ARBA" id="ARBA00022475"/>
    </source>
</evidence>
<evidence type="ECO:0000313" key="11">
    <source>
        <dbReference type="Proteomes" id="UP000273643"/>
    </source>
</evidence>
<name>A0A3N1NZQ2_9GAMM</name>
<evidence type="ECO:0000256" key="9">
    <source>
        <dbReference type="ARBA" id="ARBA00023136"/>
    </source>
</evidence>
<keyword evidence="6" id="KW-0997">Cell inner membrane</keyword>
<organism evidence="10 11">
    <name type="scientific">Marinimicrobium koreense</name>
    <dbReference type="NCBI Taxonomy" id="306545"/>
    <lineage>
        <taxon>Bacteria</taxon>
        <taxon>Pseudomonadati</taxon>
        <taxon>Pseudomonadota</taxon>
        <taxon>Gammaproteobacteria</taxon>
        <taxon>Cellvibrionales</taxon>
        <taxon>Cellvibrionaceae</taxon>
        <taxon>Marinimicrobium</taxon>
    </lineage>
</organism>
<dbReference type="GO" id="GO:0015627">
    <property type="term" value="C:type II protein secretion system complex"/>
    <property type="evidence" value="ECO:0007669"/>
    <property type="project" value="InterPro"/>
</dbReference>
<gene>
    <name evidence="10" type="ORF">EDC38_2239</name>
</gene>
<dbReference type="GO" id="GO:0015628">
    <property type="term" value="P:protein secretion by the type II secretion system"/>
    <property type="evidence" value="ECO:0007669"/>
    <property type="project" value="InterPro"/>
</dbReference>
<dbReference type="AlphaFoldDB" id="A0A3N1NZQ2"/>
<dbReference type="InterPro" id="IPR045584">
    <property type="entry name" value="Pilin-like"/>
</dbReference>
<dbReference type="RefSeq" id="WP_123638576.1">
    <property type="nucleotide sequence ID" value="NZ_RJUK01000001.1"/>
</dbReference>
<dbReference type="NCBIfam" id="TIGR02532">
    <property type="entry name" value="IV_pilin_GFxxxE"/>
    <property type="match status" value="1"/>
</dbReference>
<evidence type="ECO:0000256" key="8">
    <source>
        <dbReference type="ARBA" id="ARBA00022989"/>
    </source>
</evidence>
<keyword evidence="8" id="KW-1133">Transmembrane helix</keyword>
<dbReference type="EMBL" id="RJUK01000001">
    <property type="protein sequence ID" value="ROQ21613.1"/>
    <property type="molecule type" value="Genomic_DNA"/>
</dbReference>
<dbReference type="Pfam" id="PF07963">
    <property type="entry name" value="N_methyl"/>
    <property type="match status" value="1"/>
</dbReference>
<evidence type="ECO:0000256" key="5">
    <source>
        <dbReference type="ARBA" id="ARBA00022481"/>
    </source>
</evidence>
<keyword evidence="7" id="KW-0812">Transmembrane</keyword>
<dbReference type="InterPro" id="IPR012902">
    <property type="entry name" value="N_methyl_site"/>
</dbReference>
<dbReference type="Proteomes" id="UP000273643">
    <property type="component" value="Unassembled WGS sequence"/>
</dbReference>
<sequence>MRSPRLHLAPQRGFTLLEMMVALAIAAAIATMAYQALDSASRGAERSREVMEGINRLDRAWQIISADLRHILPPEPGGPTGLRNPFAADPFGGIGQEERLMLFTRHSWLNPMERLRSDLQEVSYRLEEGTLWRDYRPVRNRPFDEYDFEEQALRQRLLEGVTSVELRFLSQALLDRSGRSALDGDDYLRDWAEAWPDPDQVGGNPAKLPLAVLVRIEMEGVGVSERLFEITQF</sequence>
<dbReference type="GO" id="GO:0005886">
    <property type="term" value="C:plasma membrane"/>
    <property type="evidence" value="ECO:0007669"/>
    <property type="project" value="UniProtKB-SubCell"/>
</dbReference>
<keyword evidence="11" id="KW-1185">Reference proteome</keyword>
<dbReference type="NCBIfam" id="TIGR01711">
    <property type="entry name" value="gspJ"/>
    <property type="match status" value="1"/>
</dbReference>
<dbReference type="Gene3D" id="3.10.610.10">
    <property type="entry name" value="GSPII I/J protein-like"/>
    <property type="match status" value="1"/>
</dbReference>
<evidence type="ECO:0000256" key="3">
    <source>
        <dbReference type="ARBA" id="ARBA00021539"/>
    </source>
</evidence>
<evidence type="ECO:0000256" key="2">
    <source>
        <dbReference type="ARBA" id="ARBA00011084"/>
    </source>
</evidence>
<dbReference type="PANTHER" id="PTHR39583">
    <property type="entry name" value="TYPE II SECRETION SYSTEM PROTEIN J-RELATED"/>
    <property type="match status" value="1"/>
</dbReference>
<dbReference type="InterPro" id="IPR051621">
    <property type="entry name" value="T2SS_protein_J"/>
</dbReference>
<protein>
    <recommendedName>
        <fullName evidence="3">Type II secretion system protein J</fullName>
    </recommendedName>
</protein>
<reference evidence="10 11" key="1">
    <citation type="submission" date="2018-11" db="EMBL/GenBank/DDBJ databases">
        <title>Genomic Encyclopedia of Type Strains, Phase IV (KMG-IV): sequencing the most valuable type-strain genomes for metagenomic binning, comparative biology and taxonomic classification.</title>
        <authorList>
            <person name="Goeker M."/>
        </authorList>
    </citation>
    <scope>NUCLEOTIDE SEQUENCE [LARGE SCALE GENOMIC DNA]</scope>
    <source>
        <strain evidence="10 11">DSM 16974</strain>
    </source>
</reference>
<comment type="subcellular location">
    <subcellularLocation>
        <location evidence="1">Cell inner membrane</location>
        <topology evidence="1">Single-pass membrane protein</topology>
    </subcellularLocation>
</comment>
<dbReference type="PANTHER" id="PTHR39583:SF2">
    <property type="entry name" value="TYPE II SECRETION SYSTEM PROTEIN J"/>
    <property type="match status" value="1"/>
</dbReference>
<comment type="similarity">
    <text evidence="2">Belongs to the GSP J family.</text>
</comment>
<dbReference type="OrthoDB" id="9794345at2"/>
<evidence type="ECO:0000256" key="7">
    <source>
        <dbReference type="ARBA" id="ARBA00022692"/>
    </source>
</evidence>
<proteinExistence type="inferred from homology"/>
<dbReference type="Pfam" id="PF11612">
    <property type="entry name" value="T2SSJ"/>
    <property type="match status" value="1"/>
</dbReference>
<dbReference type="SUPFAM" id="SSF54523">
    <property type="entry name" value="Pili subunits"/>
    <property type="match status" value="2"/>
</dbReference>
<keyword evidence="5" id="KW-0488">Methylation</keyword>
<keyword evidence="9" id="KW-0472">Membrane</keyword>
<keyword evidence="4" id="KW-1003">Cell membrane</keyword>
<evidence type="ECO:0000256" key="1">
    <source>
        <dbReference type="ARBA" id="ARBA00004377"/>
    </source>
</evidence>
<dbReference type="InterPro" id="IPR010055">
    <property type="entry name" value="T2SS_protein-GspJ"/>
</dbReference>
<dbReference type="PROSITE" id="PS00409">
    <property type="entry name" value="PROKAR_NTER_METHYL"/>
    <property type="match status" value="1"/>
</dbReference>
<accession>A0A3N1NZQ2</accession>
<evidence type="ECO:0000313" key="10">
    <source>
        <dbReference type="EMBL" id="ROQ21613.1"/>
    </source>
</evidence>
<comment type="caution">
    <text evidence="10">The sequence shown here is derived from an EMBL/GenBank/DDBJ whole genome shotgun (WGS) entry which is preliminary data.</text>
</comment>
<evidence type="ECO:0000256" key="6">
    <source>
        <dbReference type="ARBA" id="ARBA00022519"/>
    </source>
</evidence>